<keyword evidence="1" id="KW-0732">Signal</keyword>
<accession>A0A2N5CBE0</accession>
<dbReference type="NCBIfam" id="NF047637">
    <property type="entry name" value="lipo_CC0125"/>
    <property type="match status" value="1"/>
</dbReference>
<evidence type="ECO:0000256" key="1">
    <source>
        <dbReference type="SAM" id="SignalP"/>
    </source>
</evidence>
<dbReference type="Proteomes" id="UP000234341">
    <property type="component" value="Unassembled WGS sequence"/>
</dbReference>
<evidence type="ECO:0000313" key="2">
    <source>
        <dbReference type="EMBL" id="PLP99528.1"/>
    </source>
</evidence>
<organism evidence="2 3">
    <name type="scientific">Cupriavidus pauculus</name>
    <dbReference type="NCBI Taxonomy" id="82633"/>
    <lineage>
        <taxon>Bacteria</taxon>
        <taxon>Pseudomonadati</taxon>
        <taxon>Pseudomonadota</taxon>
        <taxon>Betaproteobacteria</taxon>
        <taxon>Burkholderiales</taxon>
        <taxon>Burkholderiaceae</taxon>
        <taxon>Cupriavidus</taxon>
    </lineage>
</organism>
<proteinExistence type="predicted"/>
<name>A0A2N5CBE0_9BURK</name>
<protein>
    <submittedName>
        <fullName evidence="2">Uncharacterized protein</fullName>
    </submittedName>
</protein>
<dbReference type="AlphaFoldDB" id="A0A2N5CBE0"/>
<dbReference type="RefSeq" id="WP_101682672.1">
    <property type="nucleotide sequence ID" value="NZ_PJRP01000007.1"/>
</dbReference>
<feature type="signal peptide" evidence="1">
    <location>
        <begin position="1"/>
        <end position="22"/>
    </location>
</feature>
<dbReference type="OrthoDB" id="7172943at2"/>
<comment type="caution">
    <text evidence="2">The sequence shown here is derived from an EMBL/GenBank/DDBJ whole genome shotgun (WGS) entry which is preliminary data.</text>
</comment>
<evidence type="ECO:0000313" key="3">
    <source>
        <dbReference type="Proteomes" id="UP000234341"/>
    </source>
</evidence>
<gene>
    <name evidence="2" type="ORF">CYJ10_17125</name>
</gene>
<reference evidence="2 3" key="1">
    <citation type="submission" date="2017-12" db="EMBL/GenBank/DDBJ databases">
        <title>Genome sequence of the active heterotrophic nitrifier-denitrifier, Cupriavidus pauculus UM1.</title>
        <authorList>
            <person name="Putonti C."/>
            <person name="Castignetti D."/>
        </authorList>
    </citation>
    <scope>NUCLEOTIDE SEQUENCE [LARGE SCALE GENOMIC DNA]</scope>
    <source>
        <strain evidence="2 3">UM1</strain>
    </source>
</reference>
<dbReference type="EMBL" id="PJRP01000007">
    <property type="protein sequence ID" value="PLP99528.1"/>
    <property type="molecule type" value="Genomic_DNA"/>
</dbReference>
<dbReference type="PROSITE" id="PS51257">
    <property type="entry name" value="PROKAR_LIPOPROTEIN"/>
    <property type="match status" value="1"/>
</dbReference>
<feature type="chain" id="PRO_5014801375" evidence="1">
    <location>
        <begin position="23"/>
        <end position="170"/>
    </location>
</feature>
<sequence>MKTISIAALLSVAAVLAGCATAYQPKGLTGGFAETQLDTNVFRVSFQGNGYTGTERAEDIVLLRSAELTLTHGFTHFVIVDATSRIERDSFTTPVQSHTTANVTTIGNHAYGSAHTTTTGGQTIVFSKPRSTNTIVAFAGRPDIPGMVYDARMICDSVGPKYKVICGAGI</sequence>